<dbReference type="Gene3D" id="3.40.50.2000">
    <property type="entry name" value="Glycogen Phosphorylase B"/>
    <property type="match status" value="2"/>
</dbReference>
<comment type="caution">
    <text evidence="3">The sequence shown here is derived from an EMBL/GenBank/DDBJ whole genome shotgun (WGS) entry which is preliminary data.</text>
</comment>
<sequence length="386" mass="45441">MNILFILLKFPIYGGVEQVSITLANALQEKGYNIHFLSQEGEKKELLKKLHPRIRYFYVNNYSTNSHNLETIINYINNNNIKCIFNQGCHPSVDQFLYHLHKKKEIPIISILHTDPLISIKDIQRNFIGYSWKACLKKLFKPIYIKYIKSTIKNNYQKVSYFSHTIILLSEYYKESFQLYSKSSNQQILVIPNLFTFPKNSDQFLKKKKEVLYVGRITEQAKRFSRIINIWSNIWQKFPEWKLIIIGDGEDKSNILESIKKRTIQNIEFKGFQKDVTPFMQQADILMLTSDSEGFPMVLIEAMHEQCIPIVYGTFPTSKEIITNKIDGIIIPPFNQGLYEKELCNLMQDSQLRDKMKYNAVKKSMLYSTNKILPYWIQLINNIITK</sequence>
<name>A0A3E4VWT1_9BACT</name>
<feature type="domain" description="Glycosyl transferase family 1" evidence="1">
    <location>
        <begin position="203"/>
        <end position="362"/>
    </location>
</feature>
<dbReference type="RefSeq" id="WP_117748602.1">
    <property type="nucleotide sequence ID" value="NZ_CAUDCD010000040.1"/>
</dbReference>
<reference evidence="3 4" key="1">
    <citation type="submission" date="2018-08" db="EMBL/GenBank/DDBJ databases">
        <title>A genome reference for cultivated species of the human gut microbiota.</title>
        <authorList>
            <person name="Zou Y."/>
            <person name="Xue W."/>
            <person name="Luo G."/>
        </authorList>
    </citation>
    <scope>NUCLEOTIDE SEQUENCE [LARGE SCALE GENOMIC DNA]</scope>
    <source>
        <strain evidence="3 4">OM08-14</strain>
    </source>
</reference>
<dbReference type="PANTHER" id="PTHR12526:SF630">
    <property type="entry name" value="GLYCOSYLTRANSFERASE"/>
    <property type="match status" value="1"/>
</dbReference>
<dbReference type="Pfam" id="PF00534">
    <property type="entry name" value="Glycos_transf_1"/>
    <property type="match status" value="1"/>
</dbReference>
<dbReference type="PANTHER" id="PTHR12526">
    <property type="entry name" value="GLYCOSYLTRANSFERASE"/>
    <property type="match status" value="1"/>
</dbReference>
<dbReference type="InterPro" id="IPR001296">
    <property type="entry name" value="Glyco_trans_1"/>
</dbReference>
<gene>
    <name evidence="3" type="ORF">DXC17_16475</name>
</gene>
<keyword evidence="3" id="KW-0808">Transferase</keyword>
<accession>A0A3E4VWT1</accession>
<evidence type="ECO:0000313" key="4">
    <source>
        <dbReference type="Proteomes" id="UP000260780"/>
    </source>
</evidence>
<dbReference type="InterPro" id="IPR028098">
    <property type="entry name" value="Glyco_trans_4-like_N"/>
</dbReference>
<dbReference type="AlphaFoldDB" id="A0A3E4VWT1"/>
<dbReference type="Pfam" id="PF13439">
    <property type="entry name" value="Glyco_transf_4"/>
    <property type="match status" value="1"/>
</dbReference>
<evidence type="ECO:0000259" key="2">
    <source>
        <dbReference type="Pfam" id="PF13439"/>
    </source>
</evidence>
<dbReference type="GO" id="GO:0016757">
    <property type="term" value="F:glycosyltransferase activity"/>
    <property type="evidence" value="ECO:0007669"/>
    <property type="project" value="InterPro"/>
</dbReference>
<evidence type="ECO:0000259" key="1">
    <source>
        <dbReference type="Pfam" id="PF00534"/>
    </source>
</evidence>
<proteinExistence type="predicted"/>
<feature type="domain" description="Glycosyltransferase subfamily 4-like N-terminal" evidence="2">
    <location>
        <begin position="13"/>
        <end position="193"/>
    </location>
</feature>
<evidence type="ECO:0000313" key="3">
    <source>
        <dbReference type="EMBL" id="RGM34424.1"/>
    </source>
</evidence>
<protein>
    <submittedName>
        <fullName evidence="3">Glycosyltransferase</fullName>
    </submittedName>
</protein>
<dbReference type="SUPFAM" id="SSF53756">
    <property type="entry name" value="UDP-Glycosyltransferase/glycogen phosphorylase"/>
    <property type="match status" value="1"/>
</dbReference>
<organism evidence="3 4">
    <name type="scientific">Phocaeicola plebeius</name>
    <dbReference type="NCBI Taxonomy" id="310297"/>
    <lineage>
        <taxon>Bacteria</taxon>
        <taxon>Pseudomonadati</taxon>
        <taxon>Bacteroidota</taxon>
        <taxon>Bacteroidia</taxon>
        <taxon>Bacteroidales</taxon>
        <taxon>Bacteroidaceae</taxon>
        <taxon>Phocaeicola</taxon>
    </lineage>
</organism>
<dbReference type="Proteomes" id="UP000260780">
    <property type="component" value="Unassembled WGS sequence"/>
</dbReference>
<dbReference type="EMBL" id="QSTF01000069">
    <property type="protein sequence ID" value="RGM34424.1"/>
    <property type="molecule type" value="Genomic_DNA"/>
</dbReference>